<organism evidence="2 3">
    <name type="scientific">Colletotrichum paranaense</name>
    <dbReference type="NCBI Taxonomy" id="1914294"/>
    <lineage>
        <taxon>Eukaryota</taxon>
        <taxon>Fungi</taxon>
        <taxon>Dikarya</taxon>
        <taxon>Ascomycota</taxon>
        <taxon>Pezizomycotina</taxon>
        <taxon>Sordariomycetes</taxon>
        <taxon>Hypocreomycetidae</taxon>
        <taxon>Glomerellales</taxon>
        <taxon>Glomerellaceae</taxon>
        <taxon>Colletotrichum</taxon>
        <taxon>Colletotrichum acutatum species complex</taxon>
    </lineage>
</organism>
<keyword evidence="3" id="KW-1185">Reference proteome</keyword>
<comment type="caution">
    <text evidence="2">The sequence shown here is derived from an EMBL/GenBank/DDBJ whole genome shotgun (WGS) entry which is preliminary data.</text>
</comment>
<reference evidence="2 3" key="1">
    <citation type="submission" date="2016-10" db="EMBL/GenBank/DDBJ databases">
        <title>The genome sequence of Colletotrichum fioriniae PJ7.</title>
        <authorList>
            <person name="Baroncelli R."/>
        </authorList>
    </citation>
    <scope>NUCLEOTIDE SEQUENCE [LARGE SCALE GENOMIC DNA]</scope>
    <source>
        <strain evidence="2 3">IMI 384185</strain>
    </source>
</reference>
<dbReference type="Proteomes" id="UP001241169">
    <property type="component" value="Unassembled WGS sequence"/>
</dbReference>
<dbReference type="GeneID" id="85384030"/>
<gene>
    <name evidence="2" type="ORF">CPAR01_15885</name>
</gene>
<proteinExistence type="predicted"/>
<accession>A0ABQ9RYX0</accession>
<evidence type="ECO:0000313" key="3">
    <source>
        <dbReference type="Proteomes" id="UP001241169"/>
    </source>
</evidence>
<evidence type="ECO:0000256" key="1">
    <source>
        <dbReference type="SAM" id="MobiDB-lite"/>
    </source>
</evidence>
<dbReference type="EMBL" id="MOPA01000021">
    <property type="protein sequence ID" value="KAK1518236.1"/>
    <property type="molecule type" value="Genomic_DNA"/>
</dbReference>
<evidence type="ECO:0000313" key="2">
    <source>
        <dbReference type="EMBL" id="KAK1518236.1"/>
    </source>
</evidence>
<sequence>MHLRAGAGSTKSKFFTTLLSSINFNNHPSQARKDQCFGSQNGLLSHGQLREHFTRLINQVNISSSELPVYTFFGPTAGNQSCLFSVRAVVTNMVGKRASTGKNFLVRNVFPSVLLRLPTRGARNIMMTTAYPFNYVMPTESSSRTGVPLRRDEEGGGVGSLGSRHLTSVLSFSVPRSEVQGLRGRLG</sequence>
<name>A0ABQ9RYX0_9PEZI</name>
<feature type="region of interest" description="Disordered" evidence="1">
    <location>
        <begin position="139"/>
        <end position="162"/>
    </location>
</feature>
<dbReference type="RefSeq" id="XP_060341320.1">
    <property type="nucleotide sequence ID" value="XM_060500131.1"/>
</dbReference>
<protein>
    <submittedName>
        <fullName evidence="2">Uncharacterized protein</fullName>
    </submittedName>
</protein>